<dbReference type="EMBL" id="PFEA01000019">
    <property type="protein sequence ID" value="PJE59942.1"/>
    <property type="molecule type" value="Genomic_DNA"/>
</dbReference>
<protein>
    <submittedName>
        <fullName evidence="1">Uncharacterized protein</fullName>
    </submittedName>
</protein>
<name>A0A2M8KJ58_9BACT</name>
<proteinExistence type="predicted"/>
<accession>A0A2M8KJ58</accession>
<evidence type="ECO:0000313" key="2">
    <source>
        <dbReference type="Proteomes" id="UP000231086"/>
    </source>
</evidence>
<dbReference type="Proteomes" id="UP000231086">
    <property type="component" value="Unassembled WGS sequence"/>
</dbReference>
<evidence type="ECO:0000313" key="1">
    <source>
        <dbReference type="EMBL" id="PJE59942.1"/>
    </source>
</evidence>
<gene>
    <name evidence="1" type="ORF">COU85_01055</name>
</gene>
<comment type="caution">
    <text evidence="1">The sequence shown here is derived from an EMBL/GenBank/DDBJ whole genome shotgun (WGS) entry which is preliminary data.</text>
</comment>
<reference evidence="2" key="1">
    <citation type="submission" date="2017-09" db="EMBL/GenBank/DDBJ databases">
        <title>Depth-based differentiation of microbial function through sediment-hosted aquifers and enrichment of novel symbionts in the deep terrestrial subsurface.</title>
        <authorList>
            <person name="Probst A.J."/>
            <person name="Ladd B."/>
            <person name="Jarett J.K."/>
            <person name="Geller-Mcgrath D.E."/>
            <person name="Sieber C.M.K."/>
            <person name="Emerson J.B."/>
            <person name="Anantharaman K."/>
            <person name="Thomas B.C."/>
            <person name="Malmstrom R."/>
            <person name="Stieglmeier M."/>
            <person name="Klingl A."/>
            <person name="Woyke T."/>
            <person name="Ryan C.M."/>
            <person name="Banfield J.F."/>
        </authorList>
    </citation>
    <scope>NUCLEOTIDE SEQUENCE [LARGE SCALE GENOMIC DNA]</scope>
</reference>
<dbReference type="AlphaFoldDB" id="A0A2M8KJ58"/>
<organism evidence="1 2">
    <name type="scientific">Candidatus Portnoybacteria bacterium CG10_big_fil_rev_8_21_14_0_10_44_7</name>
    <dbReference type="NCBI Taxonomy" id="1974816"/>
    <lineage>
        <taxon>Bacteria</taxon>
        <taxon>Candidatus Portnoyibacteriota</taxon>
    </lineage>
</organism>
<sequence>MTEKFENKTQLSEQEQKARILRWFFSQTLENIQSQATDLDDFREKRRPADALFTQVLAALESGDNNLLSEKTTVMQKAGYLPKNLDLSQIGLKRALTEIKAAEQLAKERQQRADWIMAFCAGKSQAAKEALQKILVSQNSPETNMPALKKVVDLAAFRQQKNRN</sequence>